<feature type="chain" id="PRO_5019373593" description="Ig-like domain-containing protein" evidence="5">
    <location>
        <begin position="27"/>
        <end position="162"/>
    </location>
</feature>
<dbReference type="SMART" id="SM00409">
    <property type="entry name" value="IG"/>
    <property type="match status" value="1"/>
</dbReference>
<accession>A0A401T5T4</accession>
<evidence type="ECO:0000256" key="5">
    <source>
        <dbReference type="SAM" id="SignalP"/>
    </source>
</evidence>
<dbReference type="PANTHER" id="PTHR12080:SF48">
    <property type="entry name" value="IMMUNOGLOBULIN SUBTYPE DOMAIN-CONTAINING PROTEIN"/>
    <property type="match status" value="1"/>
</dbReference>
<dbReference type="InterPro" id="IPR015631">
    <property type="entry name" value="CD2/SLAM_rcpt"/>
</dbReference>
<dbReference type="EMBL" id="BEZZ01001095">
    <property type="protein sequence ID" value="GCC38008.1"/>
    <property type="molecule type" value="Genomic_DNA"/>
</dbReference>
<gene>
    <name evidence="7" type="ORF">chiPu_0016519</name>
</gene>
<keyword evidence="3" id="KW-0472">Membrane</keyword>
<evidence type="ECO:0000256" key="3">
    <source>
        <dbReference type="ARBA" id="ARBA00023136"/>
    </source>
</evidence>
<keyword evidence="2 5" id="KW-0732">Signal</keyword>
<feature type="domain" description="Ig-like" evidence="6">
    <location>
        <begin position="48"/>
        <end position="132"/>
    </location>
</feature>
<dbReference type="SUPFAM" id="SSF48726">
    <property type="entry name" value="Immunoglobulin"/>
    <property type="match status" value="1"/>
</dbReference>
<keyword evidence="8" id="KW-1185">Reference proteome</keyword>
<evidence type="ECO:0000256" key="4">
    <source>
        <dbReference type="ARBA" id="ARBA00023180"/>
    </source>
</evidence>
<reference evidence="7 8" key="1">
    <citation type="journal article" date="2018" name="Nat. Ecol. Evol.">
        <title>Shark genomes provide insights into elasmobranch evolution and the origin of vertebrates.</title>
        <authorList>
            <person name="Hara Y"/>
            <person name="Yamaguchi K"/>
            <person name="Onimaru K"/>
            <person name="Kadota M"/>
            <person name="Koyanagi M"/>
            <person name="Keeley SD"/>
            <person name="Tatsumi K"/>
            <person name="Tanaka K"/>
            <person name="Motone F"/>
            <person name="Kageyama Y"/>
            <person name="Nozu R"/>
            <person name="Adachi N"/>
            <person name="Nishimura O"/>
            <person name="Nakagawa R"/>
            <person name="Tanegashima C"/>
            <person name="Kiyatake I"/>
            <person name="Matsumoto R"/>
            <person name="Murakumo K"/>
            <person name="Nishida K"/>
            <person name="Terakita A"/>
            <person name="Kuratani S"/>
            <person name="Sato K"/>
            <person name="Hyodo S Kuraku.S."/>
        </authorList>
    </citation>
    <scope>NUCLEOTIDE SEQUENCE [LARGE SCALE GENOMIC DNA]</scope>
</reference>
<evidence type="ECO:0000256" key="1">
    <source>
        <dbReference type="ARBA" id="ARBA00004370"/>
    </source>
</evidence>
<organism evidence="7 8">
    <name type="scientific">Chiloscyllium punctatum</name>
    <name type="common">Brownbanded bambooshark</name>
    <name type="synonym">Hemiscyllium punctatum</name>
    <dbReference type="NCBI Taxonomy" id="137246"/>
    <lineage>
        <taxon>Eukaryota</taxon>
        <taxon>Metazoa</taxon>
        <taxon>Chordata</taxon>
        <taxon>Craniata</taxon>
        <taxon>Vertebrata</taxon>
        <taxon>Chondrichthyes</taxon>
        <taxon>Elasmobranchii</taxon>
        <taxon>Galeomorphii</taxon>
        <taxon>Galeoidea</taxon>
        <taxon>Orectolobiformes</taxon>
        <taxon>Hemiscylliidae</taxon>
        <taxon>Chiloscyllium</taxon>
    </lineage>
</organism>
<dbReference type="OrthoDB" id="9933251at2759"/>
<keyword evidence="4" id="KW-0325">Glycoprotein</keyword>
<dbReference type="InterPro" id="IPR003599">
    <property type="entry name" value="Ig_sub"/>
</dbReference>
<evidence type="ECO:0000313" key="8">
    <source>
        <dbReference type="Proteomes" id="UP000287033"/>
    </source>
</evidence>
<evidence type="ECO:0000256" key="2">
    <source>
        <dbReference type="ARBA" id="ARBA00022729"/>
    </source>
</evidence>
<comment type="caution">
    <text evidence="7">The sequence shown here is derived from an EMBL/GenBank/DDBJ whole genome shotgun (WGS) entry which is preliminary data.</text>
</comment>
<evidence type="ECO:0000313" key="7">
    <source>
        <dbReference type="EMBL" id="GCC38008.1"/>
    </source>
</evidence>
<protein>
    <recommendedName>
        <fullName evidence="6">Ig-like domain-containing protein</fullName>
    </recommendedName>
</protein>
<dbReference type="Pfam" id="PF07686">
    <property type="entry name" value="V-set"/>
    <property type="match status" value="1"/>
</dbReference>
<dbReference type="InterPro" id="IPR013106">
    <property type="entry name" value="Ig_V-set"/>
</dbReference>
<dbReference type="Proteomes" id="UP000287033">
    <property type="component" value="Unassembled WGS sequence"/>
</dbReference>
<dbReference type="GO" id="GO:0016020">
    <property type="term" value="C:membrane"/>
    <property type="evidence" value="ECO:0007669"/>
    <property type="project" value="UniProtKB-SubCell"/>
</dbReference>
<dbReference type="Gene3D" id="2.60.40.10">
    <property type="entry name" value="Immunoglobulins"/>
    <property type="match status" value="1"/>
</dbReference>
<feature type="signal peptide" evidence="5">
    <location>
        <begin position="1"/>
        <end position="26"/>
    </location>
</feature>
<dbReference type="InterPro" id="IPR013783">
    <property type="entry name" value="Ig-like_fold"/>
</dbReference>
<dbReference type="PROSITE" id="PS50835">
    <property type="entry name" value="IG_LIKE"/>
    <property type="match status" value="1"/>
</dbReference>
<evidence type="ECO:0000259" key="6">
    <source>
        <dbReference type="PROSITE" id="PS50835"/>
    </source>
</evidence>
<dbReference type="PANTHER" id="PTHR12080">
    <property type="entry name" value="SIGNALING LYMPHOCYTIC ACTIVATION MOLECULE"/>
    <property type="match status" value="1"/>
</dbReference>
<dbReference type="InterPro" id="IPR007110">
    <property type="entry name" value="Ig-like_dom"/>
</dbReference>
<name>A0A401T5T4_CHIPU</name>
<sequence length="162" mass="18147">MSWTRGSLMAVLSSCWLQALLQTAAAAAMPRVVKGRVNSSIFLEVSFPNITDQVDTVEWKYASPKTRRCIVQLISEEEKWNIHWFSGYSQRARIYPNHSLSIQNVALNDSGTYSCTVTDWNGDEFTEDVIVTVIGVSCVQAPKETYRSLLPSSLKEAQPTKP</sequence>
<comment type="subcellular location">
    <subcellularLocation>
        <location evidence="1">Membrane</location>
    </subcellularLocation>
</comment>
<dbReference type="AlphaFoldDB" id="A0A401T5T4"/>
<proteinExistence type="predicted"/>
<dbReference type="InterPro" id="IPR036179">
    <property type="entry name" value="Ig-like_dom_sf"/>
</dbReference>